<dbReference type="RefSeq" id="WP_089947739.1">
    <property type="nucleotide sequence ID" value="NZ_FNOI01000006.1"/>
</dbReference>
<evidence type="ECO:0000256" key="1">
    <source>
        <dbReference type="SAM" id="MobiDB-lite"/>
    </source>
</evidence>
<sequence>MRGLCAVLVVAGVAACTSSVPDSGAGVGFDDYDTYLSEKQARDAELRAQRSGAQTIAPPSASAATTPEQQTARDAVAAVRGTGAGQQGRGESVPAGIRNTSPNAPDLNNPSISDEQNFEAVSSRQSIESDAARRRAQSAQYEVIAPKAIPSRPGRDAQTPIEFALATTHPVGQKTYRRSVLSTNKAAKVCAGYTSSELAQDAFLKAGGPQKDKLGVDPDGDGYACGWSPVKYRTIAKRG</sequence>
<reference evidence="3" key="1">
    <citation type="submission" date="2016-10" db="EMBL/GenBank/DDBJ databases">
        <authorList>
            <person name="Varghese N."/>
            <person name="Submissions S."/>
        </authorList>
    </citation>
    <scope>NUCLEOTIDE SEQUENCE [LARGE SCALE GENOMIC DNA]</scope>
    <source>
        <strain evidence="3">DSM 26922</strain>
    </source>
</reference>
<feature type="compositionally biased region" description="Low complexity" evidence="1">
    <location>
        <begin position="57"/>
        <end position="67"/>
    </location>
</feature>
<gene>
    <name evidence="2" type="ORF">SAMN04488001_2995</name>
</gene>
<accession>A0A1H3B143</accession>
<dbReference type="AlphaFoldDB" id="A0A1H3B143"/>
<feature type="compositionally biased region" description="Polar residues" evidence="1">
    <location>
        <begin position="98"/>
        <end position="128"/>
    </location>
</feature>
<dbReference type="OrthoDB" id="7951357at2"/>
<organism evidence="2 3">
    <name type="scientific">Litoreibacter albidus</name>
    <dbReference type="NCBI Taxonomy" id="670155"/>
    <lineage>
        <taxon>Bacteria</taxon>
        <taxon>Pseudomonadati</taxon>
        <taxon>Pseudomonadota</taxon>
        <taxon>Alphaproteobacteria</taxon>
        <taxon>Rhodobacterales</taxon>
        <taxon>Roseobacteraceae</taxon>
        <taxon>Litoreibacter</taxon>
    </lineage>
</organism>
<evidence type="ECO:0000313" key="2">
    <source>
        <dbReference type="EMBL" id="SDX35124.1"/>
    </source>
</evidence>
<feature type="region of interest" description="Disordered" evidence="1">
    <location>
        <begin position="44"/>
        <end position="134"/>
    </location>
</feature>
<keyword evidence="3" id="KW-1185">Reference proteome</keyword>
<proteinExistence type="predicted"/>
<dbReference type="STRING" id="670155.SAMN04488001_2995"/>
<dbReference type="Proteomes" id="UP000199441">
    <property type="component" value="Unassembled WGS sequence"/>
</dbReference>
<evidence type="ECO:0008006" key="4">
    <source>
        <dbReference type="Google" id="ProtNLM"/>
    </source>
</evidence>
<name>A0A1H3B143_9RHOB</name>
<evidence type="ECO:0000313" key="3">
    <source>
        <dbReference type="Proteomes" id="UP000199441"/>
    </source>
</evidence>
<dbReference type="PROSITE" id="PS51257">
    <property type="entry name" value="PROKAR_LIPOPROTEIN"/>
    <property type="match status" value="1"/>
</dbReference>
<protein>
    <recommendedName>
        <fullName evidence="4">Excalibur calcium-binding domain-containing protein</fullName>
    </recommendedName>
</protein>
<dbReference type="EMBL" id="FNOI01000006">
    <property type="protein sequence ID" value="SDX35124.1"/>
    <property type="molecule type" value="Genomic_DNA"/>
</dbReference>